<evidence type="ECO:0000256" key="1">
    <source>
        <dbReference type="SAM" id="MobiDB-lite"/>
    </source>
</evidence>
<name>A0A1G6P016_9BRAD</name>
<protein>
    <submittedName>
        <fullName evidence="2">Uncharacterized protein</fullName>
    </submittedName>
</protein>
<evidence type="ECO:0000313" key="3">
    <source>
        <dbReference type="Proteomes" id="UP000199245"/>
    </source>
</evidence>
<sequence length="134" mass="14843">MLVEQSGGDLLSPHAPSYAADPHPDLPPFRSAIAYGMNRFFRAVMAGLVPAIHVLSSRGNEDVDARDKPGHDEFVGTPIASNGHMRLRYFQGEGEERSVAWMERSEIRGLYPRTDRPGLRFAPSGLRDVGSHMR</sequence>
<dbReference type="AlphaFoldDB" id="A0A1G6P016"/>
<organism evidence="2 3">
    <name type="scientific">Bradyrhizobium brasilense</name>
    <dbReference type="NCBI Taxonomy" id="1419277"/>
    <lineage>
        <taxon>Bacteria</taxon>
        <taxon>Pseudomonadati</taxon>
        <taxon>Pseudomonadota</taxon>
        <taxon>Alphaproteobacteria</taxon>
        <taxon>Hyphomicrobiales</taxon>
        <taxon>Nitrobacteraceae</taxon>
        <taxon>Bradyrhizobium</taxon>
    </lineage>
</organism>
<evidence type="ECO:0000313" key="2">
    <source>
        <dbReference type="EMBL" id="SDC73630.1"/>
    </source>
</evidence>
<reference evidence="2 3" key="1">
    <citation type="submission" date="2016-10" db="EMBL/GenBank/DDBJ databases">
        <authorList>
            <person name="de Groot N.N."/>
        </authorList>
    </citation>
    <scope>NUCLEOTIDE SEQUENCE [LARGE SCALE GENOMIC DNA]</scope>
    <source>
        <strain evidence="2 3">R5</strain>
    </source>
</reference>
<dbReference type="EMBL" id="FMZW01000004">
    <property type="protein sequence ID" value="SDC73630.1"/>
    <property type="molecule type" value="Genomic_DNA"/>
</dbReference>
<gene>
    <name evidence="2" type="ORF">SAMN05216337_1004324</name>
</gene>
<feature type="region of interest" description="Disordered" evidence="1">
    <location>
        <begin position="1"/>
        <end position="23"/>
    </location>
</feature>
<accession>A0A1G6P016</accession>
<dbReference type="Proteomes" id="UP000199245">
    <property type="component" value="Unassembled WGS sequence"/>
</dbReference>
<proteinExistence type="predicted"/>